<dbReference type="AlphaFoldDB" id="A0A9P1DBU6"/>
<name>A0A9P1DBU6_9DINO</name>
<evidence type="ECO:0000313" key="5">
    <source>
        <dbReference type="EMBL" id="CAI4006983.1"/>
    </source>
</evidence>
<gene>
    <name evidence="5" type="ORF">C1SCF055_LOCUS32576</name>
</gene>
<evidence type="ECO:0000256" key="3">
    <source>
        <dbReference type="ARBA" id="ARBA00022840"/>
    </source>
</evidence>
<evidence type="ECO:0000313" key="7">
    <source>
        <dbReference type="EMBL" id="CAL4794295.1"/>
    </source>
</evidence>
<reference evidence="6" key="2">
    <citation type="submission" date="2024-04" db="EMBL/GenBank/DDBJ databases">
        <authorList>
            <person name="Chen Y."/>
            <person name="Shah S."/>
            <person name="Dougan E. K."/>
            <person name="Thang M."/>
            <person name="Chan C."/>
        </authorList>
    </citation>
    <scope>NUCLEOTIDE SEQUENCE [LARGE SCALE GENOMIC DNA]</scope>
</reference>
<dbReference type="GO" id="GO:0031123">
    <property type="term" value="P:RNA 3'-end processing"/>
    <property type="evidence" value="ECO:0007669"/>
    <property type="project" value="InterPro"/>
</dbReference>
<feature type="signal peptide" evidence="4">
    <location>
        <begin position="1"/>
        <end position="24"/>
    </location>
</feature>
<dbReference type="GO" id="GO:0005634">
    <property type="term" value="C:nucleus"/>
    <property type="evidence" value="ECO:0007669"/>
    <property type="project" value="TreeGrafter"/>
</dbReference>
<dbReference type="EMBL" id="CAMXCT030003940">
    <property type="protein sequence ID" value="CAL4794295.1"/>
    <property type="molecule type" value="Genomic_DNA"/>
</dbReference>
<dbReference type="OrthoDB" id="412748at2759"/>
<dbReference type="Gene3D" id="3.30.70.590">
    <property type="entry name" value="Poly(A) polymerase predicted RNA binding domain"/>
    <property type="match status" value="1"/>
</dbReference>
<dbReference type="GO" id="GO:1990817">
    <property type="term" value="F:poly(A) RNA polymerase activity"/>
    <property type="evidence" value="ECO:0007669"/>
    <property type="project" value="TreeGrafter"/>
</dbReference>
<evidence type="ECO:0000256" key="2">
    <source>
        <dbReference type="ARBA" id="ARBA00022741"/>
    </source>
</evidence>
<dbReference type="GO" id="GO:0005524">
    <property type="term" value="F:ATP binding"/>
    <property type="evidence" value="ECO:0007669"/>
    <property type="project" value="UniProtKB-KW"/>
</dbReference>
<keyword evidence="4" id="KW-0732">Signal</keyword>
<feature type="chain" id="PRO_5043271332" evidence="4">
    <location>
        <begin position="25"/>
        <end position="207"/>
    </location>
</feature>
<dbReference type="InterPro" id="IPR011068">
    <property type="entry name" value="NuclTrfase_I-like_C"/>
</dbReference>
<reference evidence="5" key="1">
    <citation type="submission" date="2022-10" db="EMBL/GenBank/DDBJ databases">
        <authorList>
            <person name="Chen Y."/>
            <person name="Dougan E. K."/>
            <person name="Chan C."/>
            <person name="Rhodes N."/>
            <person name="Thang M."/>
        </authorList>
    </citation>
    <scope>NUCLEOTIDE SEQUENCE</scope>
</reference>
<dbReference type="EMBL" id="CAMXCT010003940">
    <property type="protein sequence ID" value="CAI4006983.1"/>
    <property type="molecule type" value="Genomic_DNA"/>
</dbReference>
<proteinExistence type="predicted"/>
<dbReference type="SUPFAM" id="SSF55003">
    <property type="entry name" value="PAP/Archaeal CCA-adding enzyme, C-terminal domain"/>
    <property type="match status" value="1"/>
</dbReference>
<organism evidence="5">
    <name type="scientific">Cladocopium goreaui</name>
    <dbReference type="NCBI Taxonomy" id="2562237"/>
    <lineage>
        <taxon>Eukaryota</taxon>
        <taxon>Sar</taxon>
        <taxon>Alveolata</taxon>
        <taxon>Dinophyceae</taxon>
        <taxon>Suessiales</taxon>
        <taxon>Symbiodiniaceae</taxon>
        <taxon>Cladocopium</taxon>
    </lineage>
</organism>
<keyword evidence="8" id="KW-1185">Reference proteome</keyword>
<dbReference type="EMBL" id="CAMXCT020003940">
    <property type="protein sequence ID" value="CAL1160358.1"/>
    <property type="molecule type" value="Genomic_DNA"/>
</dbReference>
<protein>
    <submittedName>
        <fullName evidence="7">Polynucleotide adenylyltransferase</fullName>
    </submittedName>
</protein>
<keyword evidence="7" id="KW-0548">Nucleotidyltransferase</keyword>
<accession>A0A9P1DBU6</accession>
<evidence type="ECO:0000313" key="6">
    <source>
        <dbReference type="EMBL" id="CAL1160358.1"/>
    </source>
</evidence>
<comment type="caution">
    <text evidence="5">The sequence shown here is derived from an EMBL/GenBank/DDBJ whole genome shotgun (WGS) entry which is preliminary data.</text>
</comment>
<evidence type="ECO:0000313" key="8">
    <source>
        <dbReference type="Proteomes" id="UP001152797"/>
    </source>
</evidence>
<dbReference type="Proteomes" id="UP001152797">
    <property type="component" value="Unassembled WGS sequence"/>
</dbReference>
<dbReference type="PANTHER" id="PTHR10682:SF10">
    <property type="entry name" value="POLYNUCLEOTIDE ADENYLYLTRANSFERASE"/>
    <property type="match status" value="1"/>
</dbReference>
<sequence>MWSKFAAAFCSLPIQTGCIRLVLGVCSRICAKIQNGAADWNHLFASSKFFERHFHFLQIDITAANDAIMSQWLLWCRRHLQGVAEKLEAVRTCQLHTRPWPVWVPFKDPDWHAAKTLFIALRIEPPKSAGGQTGARPVVDLREVLVNILEKLCAWPYATKHIGEFDLYIRHMSQPEALPRNGGVCHDGACPPADVLVVSQWCFGGCR</sequence>
<evidence type="ECO:0000256" key="4">
    <source>
        <dbReference type="SAM" id="SignalP"/>
    </source>
</evidence>
<keyword evidence="3" id="KW-0067">ATP-binding</keyword>
<dbReference type="GO" id="GO:0003723">
    <property type="term" value="F:RNA binding"/>
    <property type="evidence" value="ECO:0007669"/>
    <property type="project" value="InterPro"/>
</dbReference>
<keyword evidence="1" id="KW-0808">Transferase</keyword>
<keyword evidence="2" id="KW-0547">Nucleotide-binding</keyword>
<dbReference type="PANTHER" id="PTHR10682">
    <property type="entry name" value="POLY A POLYMERASE"/>
    <property type="match status" value="1"/>
</dbReference>
<evidence type="ECO:0000256" key="1">
    <source>
        <dbReference type="ARBA" id="ARBA00022679"/>
    </source>
</evidence>